<feature type="transmembrane region" description="Helical" evidence="1">
    <location>
        <begin position="20"/>
        <end position="38"/>
    </location>
</feature>
<dbReference type="OrthoDB" id="157489at2"/>
<evidence type="ECO:0000313" key="2">
    <source>
        <dbReference type="EMBL" id="OAN43894.1"/>
    </source>
</evidence>
<dbReference type="EMBL" id="LWQS01000072">
    <property type="protein sequence ID" value="OAN43894.1"/>
    <property type="molecule type" value="Genomic_DNA"/>
</dbReference>
<name>A0A178M7M2_9CHLR</name>
<dbReference type="AlphaFoldDB" id="A0A178M7M2"/>
<dbReference type="Gene3D" id="3.40.1000.10">
    <property type="entry name" value="Mog1/PsbP, alpha/beta/alpha sandwich"/>
    <property type="match status" value="1"/>
</dbReference>
<keyword evidence="1" id="KW-0472">Membrane</keyword>
<evidence type="ECO:0008006" key="4">
    <source>
        <dbReference type="Google" id="ProtNLM"/>
    </source>
</evidence>
<dbReference type="Proteomes" id="UP000078287">
    <property type="component" value="Unassembled WGS sequence"/>
</dbReference>
<keyword evidence="1" id="KW-1133">Transmembrane helix</keyword>
<protein>
    <recommendedName>
        <fullName evidence="4">PsbP C-terminal domain-containing protein</fullName>
    </recommendedName>
</protein>
<accession>A0A178M7M2</accession>
<gene>
    <name evidence="2" type="ORF">A6A03_17545</name>
</gene>
<evidence type="ECO:0000256" key="1">
    <source>
        <dbReference type="SAM" id="Phobius"/>
    </source>
</evidence>
<dbReference type="RefSeq" id="WP_066789841.1">
    <property type="nucleotide sequence ID" value="NZ_LWQS01000072.1"/>
</dbReference>
<reference evidence="2 3" key="1">
    <citation type="submission" date="2016-04" db="EMBL/GenBank/DDBJ databases">
        <title>Chloroflexus islandicus sp. nov., a thermophilic filamentous anoxygenic phototrophic bacterium from geyser Strokkur (Iceland).</title>
        <authorList>
            <person name="Gaisin V.A."/>
            <person name="Kalashnikov A.M."/>
            <person name="Sukhacheva M.V."/>
            <person name="Grouzdev D.S."/>
            <person name="Ivanov T.M."/>
            <person name="Kuznetsov B."/>
            <person name="Gorlenko V.M."/>
        </authorList>
    </citation>
    <scope>NUCLEOTIDE SEQUENCE [LARGE SCALE GENOMIC DNA]</scope>
    <source>
        <strain evidence="3">isl-2</strain>
    </source>
</reference>
<organism evidence="2 3">
    <name type="scientific">Chloroflexus islandicus</name>
    <dbReference type="NCBI Taxonomy" id="1707952"/>
    <lineage>
        <taxon>Bacteria</taxon>
        <taxon>Bacillati</taxon>
        <taxon>Chloroflexota</taxon>
        <taxon>Chloroflexia</taxon>
        <taxon>Chloroflexales</taxon>
        <taxon>Chloroflexineae</taxon>
        <taxon>Chloroflexaceae</taxon>
        <taxon>Chloroflexus</taxon>
    </lineage>
</organism>
<comment type="caution">
    <text evidence="2">The sequence shown here is derived from an EMBL/GenBank/DDBJ whole genome shotgun (WGS) entry which is preliminary data.</text>
</comment>
<keyword evidence="1" id="KW-0812">Transmembrane</keyword>
<proteinExistence type="predicted"/>
<dbReference type="STRING" id="1707952.A6A03_17545"/>
<evidence type="ECO:0000313" key="3">
    <source>
        <dbReference type="Proteomes" id="UP000078287"/>
    </source>
</evidence>
<keyword evidence="3" id="KW-1185">Reference proteome</keyword>
<sequence length="201" mass="22312">MIGQIGNERVWRVRLWNKDLGVALVTALALLAGTLLMWRTETATRSFESPDATLRLAYPAHWVSVDSLSDVLLKVEDPQTASLFKTTLSVEQRDIDPANPPTLQELLDRRVEDRSLLTGYHFLGEAETTVAGQRAIASDFAYVVQPIDEPRRPALPVVVRAREYIFVTANHSFYLTLAAPAAEFDRLEGALARIIASVEAP</sequence>